<keyword evidence="8 10" id="KW-0234">DNA repair</keyword>
<evidence type="ECO:0000256" key="4">
    <source>
        <dbReference type="ARBA" id="ARBA00022763"/>
    </source>
</evidence>
<dbReference type="GO" id="GO:0003677">
    <property type="term" value="F:DNA binding"/>
    <property type="evidence" value="ECO:0007669"/>
    <property type="project" value="UniProtKB-UniRule"/>
</dbReference>
<dbReference type="AlphaFoldDB" id="A0A2M6ITF4"/>
<keyword evidence="3" id="KW-0479">Metal-binding</keyword>
<dbReference type="PANTHER" id="PTHR10359:SF18">
    <property type="entry name" value="ENDONUCLEASE III"/>
    <property type="match status" value="1"/>
</dbReference>
<keyword evidence="2" id="KW-0004">4Fe-4S</keyword>
<dbReference type="EMBL" id="PCVM01000087">
    <property type="protein sequence ID" value="PIQ73211.1"/>
    <property type="molecule type" value="Genomic_DNA"/>
</dbReference>
<keyword evidence="12" id="KW-0540">Nuclease</keyword>
<keyword evidence="7" id="KW-0411">Iron-sulfur</keyword>
<dbReference type="InterPro" id="IPR003265">
    <property type="entry name" value="HhH-GPD_domain"/>
</dbReference>
<sequence>MITTKKKAKIIVKKLKELFPIVSPTLEYSNPFEFLLAVMLSAQSNDKQVNKVTKILFKKYPKIADYLNAEKNEFEKDISSVGLYRRKAMSILAVAEIIHSEYNDKIPNSLEKLIELPGVGRKTANVALGQIYKKAEGIAVDTHVIRISRLYNLTKNSDPVKIEKDLMKIIPKSEWIKFTIRVIEYGRKFCPATSHDHLNCPLEITLNKRE</sequence>
<dbReference type="Proteomes" id="UP000231056">
    <property type="component" value="Unassembled WGS sequence"/>
</dbReference>
<comment type="cofactor">
    <cofactor evidence="10">
        <name>[4Fe-4S] cluster</name>
        <dbReference type="ChEBI" id="CHEBI:49883"/>
    </cofactor>
    <text evidence="10">Binds 1 [4Fe-4S] cluster.</text>
</comment>
<evidence type="ECO:0000256" key="2">
    <source>
        <dbReference type="ARBA" id="ARBA00022485"/>
    </source>
</evidence>
<keyword evidence="5 10" id="KW-0378">Hydrolase</keyword>
<evidence type="ECO:0000256" key="3">
    <source>
        <dbReference type="ARBA" id="ARBA00022723"/>
    </source>
</evidence>
<dbReference type="FunFam" id="1.10.340.30:FF:000001">
    <property type="entry name" value="Endonuclease III"/>
    <property type="match status" value="1"/>
</dbReference>
<dbReference type="InterPro" id="IPR005759">
    <property type="entry name" value="Nth"/>
</dbReference>
<evidence type="ECO:0000256" key="7">
    <source>
        <dbReference type="ARBA" id="ARBA00023014"/>
    </source>
</evidence>
<keyword evidence="4 10" id="KW-0227">DNA damage</keyword>
<dbReference type="EC" id="4.2.99.18" evidence="10"/>
<evidence type="ECO:0000259" key="11">
    <source>
        <dbReference type="SMART" id="SM00478"/>
    </source>
</evidence>
<comment type="caution">
    <text evidence="12">The sequence shown here is derived from an EMBL/GenBank/DDBJ whole genome shotgun (WGS) entry which is preliminary data.</text>
</comment>
<evidence type="ECO:0000256" key="9">
    <source>
        <dbReference type="ARBA" id="ARBA00023295"/>
    </source>
</evidence>
<dbReference type="HAMAP" id="MF_00942">
    <property type="entry name" value="Nth"/>
    <property type="match status" value="1"/>
</dbReference>
<dbReference type="PIRSF" id="PIRSF001435">
    <property type="entry name" value="Nth"/>
    <property type="match status" value="1"/>
</dbReference>
<protein>
    <recommendedName>
        <fullName evidence="10">Endonuclease III</fullName>
        <ecNumber evidence="10">4.2.99.18</ecNumber>
    </recommendedName>
    <alternativeName>
        <fullName evidence="10">DNA-(apurinic or apyrimidinic site) lyase</fullName>
    </alternativeName>
</protein>
<dbReference type="GO" id="GO:0006285">
    <property type="term" value="P:base-excision repair, AP site formation"/>
    <property type="evidence" value="ECO:0007669"/>
    <property type="project" value="TreeGrafter"/>
</dbReference>
<dbReference type="SUPFAM" id="SSF48150">
    <property type="entry name" value="DNA-glycosylase"/>
    <property type="match status" value="1"/>
</dbReference>
<evidence type="ECO:0000256" key="5">
    <source>
        <dbReference type="ARBA" id="ARBA00022801"/>
    </source>
</evidence>
<evidence type="ECO:0000313" key="13">
    <source>
        <dbReference type="Proteomes" id="UP000231056"/>
    </source>
</evidence>
<comment type="caution">
    <text evidence="10">Lacks conserved residue(s) required for the propagation of feature annotation.</text>
</comment>
<gene>
    <name evidence="10" type="primary">nth</name>
    <name evidence="12" type="ORF">COV58_03720</name>
</gene>
<dbReference type="CDD" id="cd00056">
    <property type="entry name" value="ENDO3c"/>
    <property type="match status" value="1"/>
</dbReference>
<evidence type="ECO:0000256" key="1">
    <source>
        <dbReference type="ARBA" id="ARBA00008343"/>
    </source>
</evidence>
<organism evidence="12 13">
    <name type="scientific">Candidatus Roizmanbacteria bacterium CG11_big_fil_rev_8_21_14_0_20_36_8</name>
    <dbReference type="NCBI Taxonomy" id="1974856"/>
    <lineage>
        <taxon>Bacteria</taxon>
        <taxon>Candidatus Roizmaniibacteriota</taxon>
    </lineage>
</organism>
<dbReference type="Gene3D" id="1.10.340.30">
    <property type="entry name" value="Hypothetical protein, domain 2"/>
    <property type="match status" value="1"/>
</dbReference>
<proteinExistence type="inferred from homology"/>
<dbReference type="SMART" id="SM00478">
    <property type="entry name" value="ENDO3c"/>
    <property type="match status" value="1"/>
</dbReference>
<reference evidence="12 13" key="1">
    <citation type="submission" date="2017-09" db="EMBL/GenBank/DDBJ databases">
        <title>Depth-based differentiation of microbial function through sediment-hosted aquifers and enrichment of novel symbionts in the deep terrestrial subsurface.</title>
        <authorList>
            <person name="Probst A.J."/>
            <person name="Ladd B."/>
            <person name="Jarett J.K."/>
            <person name="Geller-Mcgrath D.E."/>
            <person name="Sieber C.M."/>
            <person name="Emerson J.B."/>
            <person name="Anantharaman K."/>
            <person name="Thomas B.C."/>
            <person name="Malmstrom R."/>
            <person name="Stieglmeier M."/>
            <person name="Klingl A."/>
            <person name="Woyke T."/>
            <person name="Ryan C.M."/>
            <person name="Banfield J.F."/>
        </authorList>
    </citation>
    <scope>NUCLEOTIDE SEQUENCE [LARGE SCALE GENOMIC DNA]</scope>
    <source>
        <strain evidence="12">CG11_big_fil_rev_8_21_14_0_20_36_8</strain>
    </source>
</reference>
<evidence type="ECO:0000256" key="6">
    <source>
        <dbReference type="ARBA" id="ARBA00023004"/>
    </source>
</evidence>
<dbReference type="Gene3D" id="1.10.1670.10">
    <property type="entry name" value="Helix-hairpin-Helix base-excision DNA repair enzymes (C-terminal)"/>
    <property type="match status" value="1"/>
</dbReference>
<comment type="similarity">
    <text evidence="1 10">Belongs to the Nth/MutY family.</text>
</comment>
<keyword evidence="9 10" id="KW-0326">Glycosidase</keyword>
<comment type="function">
    <text evidence="10">DNA repair enzyme that has both DNA N-glycosylase activity and AP-lyase activity. The DNA N-glycosylase activity releases various damaged pyrimidines from DNA by cleaving the N-glycosidic bond, leaving an AP (apurinic/apyrimidinic) site. The AP-lyase activity cleaves the phosphodiester bond 3' to the AP site by a beta-elimination, leaving a 3'-terminal unsaturated sugar and a product with a terminal 5'-phosphate.</text>
</comment>
<keyword evidence="10" id="KW-0456">Lyase</keyword>
<accession>A0A2M6ITF4</accession>
<dbReference type="Pfam" id="PF00633">
    <property type="entry name" value="HHH"/>
    <property type="match status" value="1"/>
</dbReference>
<evidence type="ECO:0000256" key="10">
    <source>
        <dbReference type="HAMAP-Rule" id="MF_00942"/>
    </source>
</evidence>
<evidence type="ECO:0000313" key="12">
    <source>
        <dbReference type="EMBL" id="PIQ73211.1"/>
    </source>
</evidence>
<dbReference type="GO" id="GO:0046872">
    <property type="term" value="F:metal ion binding"/>
    <property type="evidence" value="ECO:0007669"/>
    <property type="project" value="UniProtKB-KW"/>
</dbReference>
<dbReference type="PANTHER" id="PTHR10359">
    <property type="entry name" value="A/G-SPECIFIC ADENINE GLYCOSYLASE/ENDONUCLEASE III"/>
    <property type="match status" value="1"/>
</dbReference>
<feature type="domain" description="HhH-GPD" evidence="11">
    <location>
        <begin position="40"/>
        <end position="188"/>
    </location>
</feature>
<dbReference type="InterPro" id="IPR000445">
    <property type="entry name" value="HhH_motif"/>
</dbReference>
<dbReference type="InterPro" id="IPR011257">
    <property type="entry name" value="DNA_glycosylase"/>
</dbReference>
<comment type="catalytic activity">
    <reaction evidence="10">
        <text>2'-deoxyribonucleotide-(2'-deoxyribose 5'-phosphate)-2'-deoxyribonucleotide-DNA = a 3'-end 2'-deoxyribonucleotide-(2,3-dehydro-2,3-deoxyribose 5'-phosphate)-DNA + a 5'-end 5'-phospho-2'-deoxyribonucleoside-DNA + H(+)</text>
        <dbReference type="Rhea" id="RHEA:66592"/>
        <dbReference type="Rhea" id="RHEA-COMP:13180"/>
        <dbReference type="Rhea" id="RHEA-COMP:16897"/>
        <dbReference type="Rhea" id="RHEA-COMP:17067"/>
        <dbReference type="ChEBI" id="CHEBI:15378"/>
        <dbReference type="ChEBI" id="CHEBI:136412"/>
        <dbReference type="ChEBI" id="CHEBI:157695"/>
        <dbReference type="ChEBI" id="CHEBI:167181"/>
        <dbReference type="EC" id="4.2.99.18"/>
    </reaction>
</comment>
<keyword evidence="10" id="KW-0238">DNA-binding</keyword>
<dbReference type="GO" id="GO:0140078">
    <property type="term" value="F:class I DNA-(apurinic or apyrimidinic site) endonuclease activity"/>
    <property type="evidence" value="ECO:0007669"/>
    <property type="project" value="UniProtKB-EC"/>
</dbReference>
<dbReference type="GO" id="GO:0051539">
    <property type="term" value="F:4 iron, 4 sulfur cluster binding"/>
    <property type="evidence" value="ECO:0007669"/>
    <property type="project" value="UniProtKB-KW"/>
</dbReference>
<evidence type="ECO:0000256" key="8">
    <source>
        <dbReference type="ARBA" id="ARBA00023204"/>
    </source>
</evidence>
<dbReference type="InterPro" id="IPR023170">
    <property type="entry name" value="HhH_base_excis_C"/>
</dbReference>
<keyword evidence="12" id="KW-0255">Endonuclease</keyword>
<dbReference type="GO" id="GO:0019104">
    <property type="term" value="F:DNA N-glycosylase activity"/>
    <property type="evidence" value="ECO:0007669"/>
    <property type="project" value="UniProtKB-UniRule"/>
</dbReference>
<dbReference type="Pfam" id="PF00730">
    <property type="entry name" value="HhH-GPD"/>
    <property type="match status" value="1"/>
</dbReference>
<keyword evidence="6" id="KW-0408">Iron</keyword>
<name>A0A2M6ITF4_9BACT</name>